<protein>
    <submittedName>
        <fullName evidence="2">Uncharacterized protein</fullName>
    </submittedName>
</protein>
<keyword evidence="3" id="KW-1185">Reference proteome</keyword>
<proteinExistence type="predicted"/>
<gene>
    <name evidence="2" type="ORF">PTSG_06377</name>
</gene>
<feature type="compositionally biased region" description="Low complexity" evidence="1">
    <location>
        <begin position="345"/>
        <end position="358"/>
    </location>
</feature>
<dbReference type="AlphaFoldDB" id="F2UCQ9"/>
<feature type="region of interest" description="Disordered" evidence="1">
    <location>
        <begin position="344"/>
        <end position="366"/>
    </location>
</feature>
<dbReference type="KEGG" id="sre:PTSG_06377"/>
<dbReference type="GeneID" id="16073841"/>
<sequence length="502" mass="55765">MHRFIPLFVACLRAHTHTHTHAHTRCTANHAASQQLARFLLLLTCCEKLTTCLLQPNRAHTIPSPFPRPHHTVHTISIPLLVGCYQHTSLNRALIHRSTDPFGWSVCCGGLVGVRHCSLCVLHNQPPLSLPHLLSAHLASWRATSPACRPFLSSLSISPLLCVPLCASVCFWLCAVARAPRNCLLDHHHHHHHHHHHRQYRHHLLVILTFAAHFPSSPLTSHNRHRLLGFLPLHNQPGCRGTMFAPPQQARPNRSVRSNTTRAHTAVSTASNVTANSITMPFEVAVSDVHSFPGIGWDTRPRYSSRTLVGHWDEERNNSSIIGGLPDRTGETWASTTQLSYSQPLSSASLRSTASASRAENRTMSLTNRHKLESVHSTITLNRSAPPSVFRPNASAPATLGRASKIPSLTGSRVYNRFTGRWEPEPIDVAPAPVKTTRLRDSLRKKWAAETAAERASAYTSTTREAYKLPPIQPSTSSFKRTATFTSTTIPNVLTRDHRVHK</sequence>
<dbReference type="InParanoid" id="F2UCQ9"/>
<evidence type="ECO:0000313" key="2">
    <source>
        <dbReference type="EMBL" id="EGD74366.1"/>
    </source>
</evidence>
<evidence type="ECO:0000256" key="1">
    <source>
        <dbReference type="SAM" id="MobiDB-lite"/>
    </source>
</evidence>
<dbReference type="RefSeq" id="XP_004993266.1">
    <property type="nucleotide sequence ID" value="XM_004993209.1"/>
</dbReference>
<evidence type="ECO:0000313" key="3">
    <source>
        <dbReference type="Proteomes" id="UP000007799"/>
    </source>
</evidence>
<dbReference type="Proteomes" id="UP000007799">
    <property type="component" value="Unassembled WGS sequence"/>
</dbReference>
<accession>F2UCQ9</accession>
<dbReference type="EMBL" id="GL832968">
    <property type="protein sequence ID" value="EGD74366.1"/>
    <property type="molecule type" value="Genomic_DNA"/>
</dbReference>
<name>F2UCQ9_SALR5</name>
<organism evidence="3">
    <name type="scientific">Salpingoeca rosetta (strain ATCC 50818 / BSB-021)</name>
    <dbReference type="NCBI Taxonomy" id="946362"/>
    <lineage>
        <taxon>Eukaryota</taxon>
        <taxon>Choanoflagellata</taxon>
        <taxon>Craspedida</taxon>
        <taxon>Salpingoecidae</taxon>
        <taxon>Salpingoeca</taxon>
    </lineage>
</organism>
<reference evidence="2" key="1">
    <citation type="submission" date="2009-08" db="EMBL/GenBank/DDBJ databases">
        <title>Annotation of Salpingoeca rosetta.</title>
        <authorList>
            <consortium name="The Broad Institute Genome Sequencing Platform"/>
            <person name="Russ C."/>
            <person name="Cuomo C."/>
            <person name="Burger G."/>
            <person name="Gray M.W."/>
            <person name="Holland P.W.H."/>
            <person name="King N."/>
            <person name="Lang F.B.F."/>
            <person name="Roger A.J."/>
            <person name="Ruiz-Trillo I."/>
            <person name="Young S.K."/>
            <person name="Zeng Q."/>
            <person name="Gargeya S."/>
            <person name="Alvarado L."/>
            <person name="Berlin A."/>
            <person name="Chapman S.B."/>
            <person name="Chen Z."/>
            <person name="Freedman E."/>
            <person name="Gellesch M."/>
            <person name="Goldberg J."/>
            <person name="Griggs A."/>
            <person name="Gujja S."/>
            <person name="Heilman E."/>
            <person name="Heiman D."/>
            <person name="Howarth C."/>
            <person name="Mehta T."/>
            <person name="Neiman D."/>
            <person name="Pearson M."/>
            <person name="Roberts A."/>
            <person name="Saif S."/>
            <person name="Shea T."/>
            <person name="Shenoy N."/>
            <person name="Sisk P."/>
            <person name="Stolte C."/>
            <person name="Sykes S."/>
            <person name="White J."/>
            <person name="Yandava C."/>
            <person name="Haas B."/>
            <person name="Nusbaum C."/>
            <person name="Birren B."/>
        </authorList>
    </citation>
    <scope>NUCLEOTIDE SEQUENCE [LARGE SCALE GENOMIC DNA]</scope>
    <source>
        <strain evidence="2">ATCC 50818</strain>
    </source>
</reference>